<keyword evidence="5" id="KW-1185">Reference proteome</keyword>
<comment type="caution">
    <text evidence="4">The sequence shown here is derived from an EMBL/GenBank/DDBJ whole genome shotgun (WGS) entry which is preliminary data.</text>
</comment>
<protein>
    <recommendedName>
        <fullName evidence="3">ATP-grasp domain-containing protein</fullName>
    </recommendedName>
</protein>
<proteinExistence type="predicted"/>
<gene>
    <name evidence="4" type="ORF">AAIR29_09115</name>
</gene>
<dbReference type="InterPro" id="IPR013815">
    <property type="entry name" value="ATP_grasp_subdomain_1"/>
</dbReference>
<evidence type="ECO:0000256" key="1">
    <source>
        <dbReference type="ARBA" id="ARBA00023211"/>
    </source>
</evidence>
<evidence type="ECO:0000256" key="2">
    <source>
        <dbReference type="PROSITE-ProRule" id="PRU00409"/>
    </source>
</evidence>
<dbReference type="SUPFAM" id="SSF56059">
    <property type="entry name" value="Glutathione synthetase ATP-binding domain-like"/>
    <property type="match status" value="1"/>
</dbReference>
<evidence type="ECO:0000313" key="4">
    <source>
        <dbReference type="EMBL" id="MEN2751790.1"/>
    </source>
</evidence>
<keyword evidence="2" id="KW-0547">Nucleotide-binding</keyword>
<dbReference type="Gene3D" id="3.30.470.20">
    <property type="entry name" value="ATP-grasp fold, B domain"/>
    <property type="match status" value="1"/>
</dbReference>
<dbReference type="PANTHER" id="PTHR21621">
    <property type="entry name" value="RIBOSOMAL PROTEIN S6 MODIFICATION PROTEIN"/>
    <property type="match status" value="1"/>
</dbReference>
<evidence type="ECO:0000259" key="3">
    <source>
        <dbReference type="PROSITE" id="PS50975"/>
    </source>
</evidence>
<evidence type="ECO:0000313" key="5">
    <source>
        <dbReference type="Proteomes" id="UP001461960"/>
    </source>
</evidence>
<reference evidence="4 5" key="1">
    <citation type="submission" date="2024-05" db="EMBL/GenBank/DDBJ databases">
        <authorList>
            <person name="Kim H.-Y."/>
            <person name="Kim E."/>
            <person name="Cai Y."/>
            <person name="Yang S.-M."/>
            <person name="Lee W."/>
        </authorList>
    </citation>
    <scope>NUCLEOTIDE SEQUENCE [LARGE SCALE GENOMIC DNA]</scope>
    <source>
        <strain evidence="4 5">FBL11</strain>
    </source>
</reference>
<dbReference type="PROSITE" id="PS50975">
    <property type="entry name" value="ATP_GRASP"/>
    <property type="match status" value="1"/>
</dbReference>
<dbReference type="Pfam" id="PF08443">
    <property type="entry name" value="RimK"/>
    <property type="match status" value="1"/>
</dbReference>
<name>A0ABU9X8Q5_9GAMM</name>
<keyword evidence="1" id="KW-0464">Manganese</keyword>
<accession>A0ABU9X8Q5</accession>
<dbReference type="EMBL" id="JBDGHN010000005">
    <property type="protein sequence ID" value="MEN2751790.1"/>
    <property type="molecule type" value="Genomic_DNA"/>
</dbReference>
<feature type="domain" description="ATP-grasp" evidence="3">
    <location>
        <begin position="93"/>
        <end position="338"/>
    </location>
</feature>
<dbReference type="InterPro" id="IPR013651">
    <property type="entry name" value="ATP-grasp_RimK-type"/>
</dbReference>
<dbReference type="Gene3D" id="3.30.1490.20">
    <property type="entry name" value="ATP-grasp fold, A domain"/>
    <property type="match status" value="1"/>
</dbReference>
<organism evidence="4 5">
    <name type="scientific">Psychrobacter saeujeotis</name>
    <dbReference type="NCBI Taxonomy" id="3143436"/>
    <lineage>
        <taxon>Bacteria</taxon>
        <taxon>Pseudomonadati</taxon>
        <taxon>Pseudomonadota</taxon>
        <taxon>Gammaproteobacteria</taxon>
        <taxon>Moraxellales</taxon>
        <taxon>Moraxellaceae</taxon>
        <taxon>Psychrobacter</taxon>
    </lineage>
</organism>
<keyword evidence="2" id="KW-0067">ATP-binding</keyword>
<sequence length="341" mass="39509">MKVAIHHRPGSFSDRWIEYCKNKNIDYKLVNAFDTDIIEQLKGYDVFMWHHHHSQIKDVLAAKNILFAIEHSGLKVFPDFKTNWHFDNKVAQKYLLEAAGIPIVPSYIFYDKKQAKKWAKNTSYPKVFKLTRGAGSSNVKLARSKSDAIKFIDKSFGKGFPQLDRVGYLKEALRKSGKDTVSIDSLTNVLKGVTRLFFNSEFAKKQSPERDYAYFQDFIENKGFDVRVVVIDNKAVALKRMVRENDFRASGSGNLVFDNDKIDKRYIELAFNVSDKLETQSLAIDLIHGIDDEIKVVEISYGFPMLNFLERSEGYWDKDINWHESDLNLQNWIIEGLLRDK</sequence>
<dbReference type="RefSeq" id="WP_299218722.1">
    <property type="nucleotide sequence ID" value="NZ_JBDGHN010000005.1"/>
</dbReference>
<dbReference type="Proteomes" id="UP001461960">
    <property type="component" value="Unassembled WGS sequence"/>
</dbReference>
<dbReference type="PANTHER" id="PTHR21621:SF0">
    <property type="entry name" value="BETA-CITRYLGLUTAMATE SYNTHASE B-RELATED"/>
    <property type="match status" value="1"/>
</dbReference>
<dbReference type="InterPro" id="IPR011761">
    <property type="entry name" value="ATP-grasp"/>
</dbReference>